<evidence type="ECO:0000256" key="5">
    <source>
        <dbReference type="ARBA" id="ARBA00022989"/>
    </source>
</evidence>
<dbReference type="PANTHER" id="PTHR30151:SF0">
    <property type="entry name" value="ABC TRANSPORTER PERMEASE PROTEIN MJ0413-RELATED"/>
    <property type="match status" value="1"/>
</dbReference>
<feature type="transmembrane region" description="Helical" evidence="7">
    <location>
        <begin position="15"/>
        <end position="34"/>
    </location>
</feature>
<evidence type="ECO:0000256" key="4">
    <source>
        <dbReference type="ARBA" id="ARBA00022692"/>
    </source>
</evidence>
<dbReference type="InterPro" id="IPR000515">
    <property type="entry name" value="MetI-like"/>
</dbReference>
<dbReference type="CDD" id="cd06261">
    <property type="entry name" value="TM_PBP2"/>
    <property type="match status" value="1"/>
</dbReference>
<accession>A0ABT5X7X2</accession>
<keyword evidence="4 7" id="KW-0812">Transmembrane</keyword>
<dbReference type="Proteomes" id="UP001220010">
    <property type="component" value="Unassembled WGS sequence"/>
</dbReference>
<evidence type="ECO:0000256" key="7">
    <source>
        <dbReference type="RuleBase" id="RU363032"/>
    </source>
</evidence>
<feature type="transmembrane region" description="Helical" evidence="7">
    <location>
        <begin position="221"/>
        <end position="242"/>
    </location>
</feature>
<dbReference type="Gene3D" id="1.10.3720.10">
    <property type="entry name" value="MetI-like"/>
    <property type="match status" value="1"/>
</dbReference>
<keyword evidence="5 7" id="KW-1133">Transmembrane helix</keyword>
<dbReference type="Pfam" id="PF00528">
    <property type="entry name" value="BPD_transp_1"/>
    <property type="match status" value="1"/>
</dbReference>
<dbReference type="PROSITE" id="PS50928">
    <property type="entry name" value="ABC_TM1"/>
    <property type="match status" value="1"/>
</dbReference>
<keyword evidence="3" id="KW-1003">Cell membrane</keyword>
<evidence type="ECO:0000313" key="10">
    <source>
        <dbReference type="Proteomes" id="UP001220010"/>
    </source>
</evidence>
<feature type="domain" description="ABC transmembrane type-1" evidence="8">
    <location>
        <begin position="59"/>
        <end position="246"/>
    </location>
</feature>
<keyword evidence="10" id="KW-1185">Reference proteome</keyword>
<comment type="similarity">
    <text evidence="7">Belongs to the binding-protein-dependent transport system permease family.</text>
</comment>
<feature type="transmembrane region" description="Helical" evidence="7">
    <location>
        <begin position="170"/>
        <end position="201"/>
    </location>
</feature>
<evidence type="ECO:0000256" key="6">
    <source>
        <dbReference type="ARBA" id="ARBA00023136"/>
    </source>
</evidence>
<feature type="transmembrane region" description="Helical" evidence="7">
    <location>
        <begin position="129"/>
        <end position="149"/>
    </location>
</feature>
<name>A0ABT5X7X2_9EURY</name>
<protein>
    <submittedName>
        <fullName evidence="9">ABC transporter permease</fullName>
    </submittedName>
</protein>
<evidence type="ECO:0000256" key="1">
    <source>
        <dbReference type="ARBA" id="ARBA00004651"/>
    </source>
</evidence>
<feature type="transmembrane region" description="Helical" evidence="7">
    <location>
        <begin position="104"/>
        <end position="123"/>
    </location>
</feature>
<dbReference type="SUPFAM" id="SSF161098">
    <property type="entry name" value="MetI-like"/>
    <property type="match status" value="1"/>
</dbReference>
<evidence type="ECO:0000256" key="3">
    <source>
        <dbReference type="ARBA" id="ARBA00022475"/>
    </source>
</evidence>
<gene>
    <name evidence="9" type="ORF">P0O15_06395</name>
</gene>
<comment type="caution">
    <text evidence="9">The sequence shown here is derived from an EMBL/GenBank/DDBJ whole genome shotgun (WGS) entry which is preliminary data.</text>
</comment>
<evidence type="ECO:0000256" key="2">
    <source>
        <dbReference type="ARBA" id="ARBA00022448"/>
    </source>
</evidence>
<reference evidence="9 10" key="1">
    <citation type="submission" date="2023-03" db="EMBL/GenBank/DDBJ databases">
        <title>WGS of Methanotrichaceae archaeon Mx.</title>
        <authorList>
            <person name="Sorokin D.Y."/>
            <person name="Merkel A.Y."/>
        </authorList>
    </citation>
    <scope>NUCLEOTIDE SEQUENCE [LARGE SCALE GENOMIC DNA]</scope>
    <source>
        <strain evidence="9 10">Mx</strain>
    </source>
</reference>
<sequence length="264" mass="29431">MNLIEKAVVGGKEHAVTVLSVMGLIGLWEIMAMIISNPLKLPAFTSVLSALFIQWETILWVDLPVSLIHFAIGMGAGLLVALPIGMSMGWSRVADRVFDPIVELIRPIPPLAWIPFAIIWFGLTPQAAGFIVFVGAVFPMLINSYVGFRSVPRVYVESAMVLGATRNRDLLRYVAFPSALPSIAAGIRIAMGISWMCIVAAEMFGASTRSGLGYRLWDYYSLHMMEMVFLYMIVLGLLGLFIDRTFRYVVQEKLLRWQEGLRQN</sequence>
<keyword evidence="2 7" id="KW-0813">Transport</keyword>
<dbReference type="PANTHER" id="PTHR30151">
    <property type="entry name" value="ALKANE SULFONATE ABC TRANSPORTER-RELATED, MEMBRANE SUBUNIT"/>
    <property type="match status" value="1"/>
</dbReference>
<comment type="subcellular location">
    <subcellularLocation>
        <location evidence="1 7">Cell membrane</location>
        <topology evidence="1 7">Multi-pass membrane protein</topology>
    </subcellularLocation>
</comment>
<feature type="transmembrane region" description="Helical" evidence="7">
    <location>
        <begin position="67"/>
        <end position="84"/>
    </location>
</feature>
<evidence type="ECO:0000313" key="9">
    <source>
        <dbReference type="EMBL" id="MDF0590799.1"/>
    </source>
</evidence>
<organism evidence="9 10">
    <name type="scientific">Candidatus Methanocrinis natronophilus</name>
    <dbReference type="NCBI Taxonomy" id="3033396"/>
    <lineage>
        <taxon>Archaea</taxon>
        <taxon>Methanobacteriati</taxon>
        <taxon>Methanobacteriota</taxon>
        <taxon>Stenosarchaea group</taxon>
        <taxon>Methanomicrobia</taxon>
        <taxon>Methanotrichales</taxon>
        <taxon>Methanotrichaceae</taxon>
        <taxon>Methanocrinis</taxon>
    </lineage>
</organism>
<evidence type="ECO:0000259" key="8">
    <source>
        <dbReference type="PROSITE" id="PS50928"/>
    </source>
</evidence>
<keyword evidence="6 7" id="KW-0472">Membrane</keyword>
<proteinExistence type="inferred from homology"/>
<dbReference type="InterPro" id="IPR035906">
    <property type="entry name" value="MetI-like_sf"/>
</dbReference>
<dbReference type="EMBL" id="JARFPK010000019">
    <property type="protein sequence ID" value="MDF0590799.1"/>
    <property type="molecule type" value="Genomic_DNA"/>
</dbReference>